<gene>
    <name evidence="2" type="ORF">J3R30DRAFT_1069918</name>
</gene>
<proteinExistence type="predicted"/>
<dbReference type="OrthoDB" id="3270924at2759"/>
<organism evidence="2 3">
    <name type="scientific">Lentinula aciculospora</name>
    <dbReference type="NCBI Taxonomy" id="153920"/>
    <lineage>
        <taxon>Eukaryota</taxon>
        <taxon>Fungi</taxon>
        <taxon>Dikarya</taxon>
        <taxon>Basidiomycota</taxon>
        <taxon>Agaricomycotina</taxon>
        <taxon>Agaricomycetes</taxon>
        <taxon>Agaricomycetidae</taxon>
        <taxon>Agaricales</taxon>
        <taxon>Marasmiineae</taxon>
        <taxon>Omphalotaceae</taxon>
        <taxon>Lentinula</taxon>
    </lineage>
</organism>
<protein>
    <submittedName>
        <fullName evidence="2">Uncharacterized protein</fullName>
    </submittedName>
</protein>
<feature type="region of interest" description="Disordered" evidence="1">
    <location>
        <begin position="1"/>
        <end position="23"/>
    </location>
</feature>
<evidence type="ECO:0000313" key="3">
    <source>
        <dbReference type="Proteomes" id="UP001150266"/>
    </source>
</evidence>
<evidence type="ECO:0000313" key="2">
    <source>
        <dbReference type="EMBL" id="KAJ4472327.1"/>
    </source>
</evidence>
<reference evidence="2" key="1">
    <citation type="submission" date="2022-08" db="EMBL/GenBank/DDBJ databases">
        <title>A Global Phylogenomic Analysis of the Shiitake Genus Lentinula.</title>
        <authorList>
            <consortium name="DOE Joint Genome Institute"/>
            <person name="Sierra-Patev S."/>
            <person name="Min B."/>
            <person name="Naranjo-Ortiz M."/>
            <person name="Looney B."/>
            <person name="Konkel Z."/>
            <person name="Slot J.C."/>
            <person name="Sakamoto Y."/>
            <person name="Steenwyk J.L."/>
            <person name="Rokas A."/>
            <person name="Carro J."/>
            <person name="Camarero S."/>
            <person name="Ferreira P."/>
            <person name="Molpeceres G."/>
            <person name="Ruiz-Duenas F.J."/>
            <person name="Serrano A."/>
            <person name="Henrissat B."/>
            <person name="Drula E."/>
            <person name="Hughes K.W."/>
            <person name="Mata J.L."/>
            <person name="Ishikawa N.K."/>
            <person name="Vargas-Isla R."/>
            <person name="Ushijima S."/>
            <person name="Smith C.A."/>
            <person name="Ahrendt S."/>
            <person name="Andreopoulos W."/>
            <person name="He G."/>
            <person name="Labutti K."/>
            <person name="Lipzen A."/>
            <person name="Ng V."/>
            <person name="Riley R."/>
            <person name="Sandor L."/>
            <person name="Barry K."/>
            <person name="Martinez A.T."/>
            <person name="Xiao Y."/>
            <person name="Gibbons J.G."/>
            <person name="Terashima K."/>
            <person name="Grigoriev I.V."/>
            <person name="Hibbett D.S."/>
        </authorList>
    </citation>
    <scope>NUCLEOTIDE SEQUENCE</scope>
    <source>
        <strain evidence="2">JLM2183</strain>
    </source>
</reference>
<name>A0A9W9DIL3_9AGAR</name>
<sequence length="212" mass="22317">MSTSRRSSQSTRSTVTARSNRPPTWRATSLIATVPGPPLIVSKNSSAPEVSMVTAEPETISASASAASQLAPTIPKGSRLISSSSVDGRLRAERRNSTKTRLQDVFPTEDSGEGGSNTEAGASFPSGSKVDTDPNVVSPSTSSPALLESTDENDQPFPSTSAETTPVLHIPPVQPEHEPLSSSSPNQASWFGSFGRSKAHLQEMRGLSMLRV</sequence>
<keyword evidence="3" id="KW-1185">Reference proteome</keyword>
<comment type="caution">
    <text evidence="2">The sequence shown here is derived from an EMBL/GenBank/DDBJ whole genome shotgun (WGS) entry which is preliminary data.</text>
</comment>
<feature type="region of interest" description="Disordered" evidence="1">
    <location>
        <begin position="52"/>
        <end position="187"/>
    </location>
</feature>
<accession>A0A9W9DIL3</accession>
<feature type="compositionally biased region" description="Polar residues" evidence="1">
    <location>
        <begin position="135"/>
        <end position="144"/>
    </location>
</feature>
<dbReference type="Proteomes" id="UP001150266">
    <property type="component" value="Unassembled WGS sequence"/>
</dbReference>
<feature type="compositionally biased region" description="Low complexity" evidence="1">
    <location>
        <begin position="1"/>
        <end position="19"/>
    </location>
</feature>
<dbReference type="EMBL" id="JAOTPV010000021">
    <property type="protein sequence ID" value="KAJ4472327.1"/>
    <property type="molecule type" value="Genomic_DNA"/>
</dbReference>
<evidence type="ECO:0000256" key="1">
    <source>
        <dbReference type="SAM" id="MobiDB-lite"/>
    </source>
</evidence>
<dbReference type="AlphaFoldDB" id="A0A9W9DIL3"/>